<evidence type="ECO:0000313" key="5">
    <source>
        <dbReference type="EMBL" id="GDZ83298.1"/>
    </source>
</evidence>
<reference evidence="5 6" key="1">
    <citation type="submission" date="2019-04" db="EMBL/GenBank/DDBJ databases">
        <title>A pseudo-fructophilic Leuconostoc citreum strain F192-5 isolated from peel of satsuma mandarin: the first report for isolation and characterization of strain-dependent fructophilic-like characteristics.</title>
        <authorList>
            <person name="Maeno S."/>
            <person name="Tanizawa Y."/>
            <person name="Kajikawa A."/>
            <person name="Kanesaki Y."/>
            <person name="Kubota E."/>
            <person name="Arita M."/>
            <person name="Leon D."/>
            <person name="Endo A."/>
        </authorList>
    </citation>
    <scope>NUCLEOTIDE SEQUENCE [LARGE SCALE GENOMIC DNA]</scope>
    <source>
        <strain evidence="5 6">F192-5</strain>
    </source>
</reference>
<dbReference type="PROSITE" id="PS51000">
    <property type="entry name" value="HTH_DEOR_2"/>
    <property type="match status" value="1"/>
</dbReference>
<dbReference type="SMART" id="SM01134">
    <property type="entry name" value="DeoRC"/>
    <property type="match status" value="1"/>
</dbReference>
<dbReference type="InterPro" id="IPR036388">
    <property type="entry name" value="WH-like_DNA-bd_sf"/>
</dbReference>
<dbReference type="Gene3D" id="3.40.50.1360">
    <property type="match status" value="1"/>
</dbReference>
<proteinExistence type="predicted"/>
<dbReference type="Gene3D" id="1.10.10.10">
    <property type="entry name" value="Winged helix-like DNA-binding domain superfamily/Winged helix DNA-binding domain"/>
    <property type="match status" value="1"/>
</dbReference>
<dbReference type="AlphaFoldDB" id="A0A5A5TYM7"/>
<feature type="domain" description="HTH deoR-type" evidence="4">
    <location>
        <begin position="3"/>
        <end position="58"/>
    </location>
</feature>
<evidence type="ECO:0000256" key="2">
    <source>
        <dbReference type="ARBA" id="ARBA00023125"/>
    </source>
</evidence>
<dbReference type="InterPro" id="IPR018356">
    <property type="entry name" value="Tscrpt_reg_HTH_DeoR_CS"/>
</dbReference>
<keyword evidence="2" id="KW-0238">DNA-binding</keyword>
<dbReference type="PANTHER" id="PTHR30363:SF56">
    <property type="entry name" value="TRANSCRIPTIONAL REGULATOR, DEOR FAMILY"/>
    <property type="match status" value="1"/>
</dbReference>
<dbReference type="SUPFAM" id="SSF46785">
    <property type="entry name" value="Winged helix' DNA-binding domain"/>
    <property type="match status" value="1"/>
</dbReference>
<gene>
    <name evidence="5" type="primary">fruR</name>
    <name evidence="5" type="ORF">LCIT_05400</name>
</gene>
<dbReference type="Pfam" id="PF00455">
    <property type="entry name" value="DeoRC"/>
    <property type="match status" value="1"/>
</dbReference>
<dbReference type="InterPro" id="IPR001034">
    <property type="entry name" value="DeoR_HTH"/>
</dbReference>
<dbReference type="SUPFAM" id="SSF100950">
    <property type="entry name" value="NagB/RpiA/CoA transferase-like"/>
    <property type="match status" value="1"/>
</dbReference>
<evidence type="ECO:0000256" key="1">
    <source>
        <dbReference type="ARBA" id="ARBA00023015"/>
    </source>
</evidence>
<dbReference type="InterPro" id="IPR050313">
    <property type="entry name" value="Carb_Metab_HTH_regulators"/>
</dbReference>
<dbReference type="Proteomes" id="UP000323274">
    <property type="component" value="Unassembled WGS sequence"/>
</dbReference>
<sequence>MIVAERKKQILKIIQKNQFISLQELKKVTKTSLSTVRRDLDILAADGLVRRVHGGVEWIEPSRGSLPVSERLSLYQATKQKIAQRAAQQLQGGEIIFLDAGTTTGELIPYLADKKPAVTVVTNSVHHAAQLSDLMIPVMIIGGQVKQTTDAVIGAAAVNQINHMVFNVSFVGADGLSVEFGLTTPDLEEAAIKKAVVERSQVSYVLADNSKIGTAAFAKAVDLERVVLVTSALTNQQWQVLSQAMTVIDAEENK</sequence>
<dbReference type="InterPro" id="IPR036390">
    <property type="entry name" value="WH_DNA-bd_sf"/>
</dbReference>
<keyword evidence="1" id="KW-0805">Transcription regulation</keyword>
<evidence type="ECO:0000313" key="6">
    <source>
        <dbReference type="Proteomes" id="UP000323274"/>
    </source>
</evidence>
<dbReference type="PRINTS" id="PR00037">
    <property type="entry name" value="HTHLACR"/>
</dbReference>
<dbReference type="RefSeq" id="WP_004904876.1">
    <property type="nucleotide sequence ID" value="NZ_BJJW01000002.1"/>
</dbReference>
<dbReference type="PANTHER" id="PTHR30363">
    <property type="entry name" value="HTH-TYPE TRANSCRIPTIONAL REGULATOR SRLR-RELATED"/>
    <property type="match status" value="1"/>
</dbReference>
<organism evidence="5 6">
    <name type="scientific">Leuconostoc citreum</name>
    <dbReference type="NCBI Taxonomy" id="33964"/>
    <lineage>
        <taxon>Bacteria</taxon>
        <taxon>Bacillati</taxon>
        <taxon>Bacillota</taxon>
        <taxon>Bacilli</taxon>
        <taxon>Lactobacillales</taxon>
        <taxon>Lactobacillaceae</taxon>
        <taxon>Leuconostoc</taxon>
    </lineage>
</organism>
<dbReference type="InterPro" id="IPR037171">
    <property type="entry name" value="NagB/RpiA_transferase-like"/>
</dbReference>
<comment type="caution">
    <text evidence="5">The sequence shown here is derived from an EMBL/GenBank/DDBJ whole genome shotgun (WGS) entry which is preliminary data.</text>
</comment>
<protein>
    <submittedName>
        <fullName evidence="5">DeoR family transcriptional regulator</fullName>
    </submittedName>
</protein>
<dbReference type="SMART" id="SM00420">
    <property type="entry name" value="HTH_DEOR"/>
    <property type="match status" value="1"/>
</dbReference>
<dbReference type="GO" id="GO:0003700">
    <property type="term" value="F:DNA-binding transcription factor activity"/>
    <property type="evidence" value="ECO:0007669"/>
    <property type="project" value="InterPro"/>
</dbReference>
<dbReference type="Pfam" id="PF08220">
    <property type="entry name" value="HTH_DeoR"/>
    <property type="match status" value="1"/>
</dbReference>
<evidence type="ECO:0000256" key="3">
    <source>
        <dbReference type="ARBA" id="ARBA00023163"/>
    </source>
</evidence>
<dbReference type="EMBL" id="BJJW01000002">
    <property type="protein sequence ID" value="GDZ83298.1"/>
    <property type="molecule type" value="Genomic_DNA"/>
</dbReference>
<dbReference type="GeneID" id="61101767"/>
<dbReference type="GO" id="GO:0003677">
    <property type="term" value="F:DNA binding"/>
    <property type="evidence" value="ECO:0007669"/>
    <property type="project" value="UniProtKB-KW"/>
</dbReference>
<evidence type="ECO:0000259" key="4">
    <source>
        <dbReference type="PROSITE" id="PS51000"/>
    </source>
</evidence>
<dbReference type="PROSITE" id="PS00894">
    <property type="entry name" value="HTH_DEOR_1"/>
    <property type="match status" value="1"/>
</dbReference>
<accession>A0A5A5TYM7</accession>
<keyword evidence="3" id="KW-0804">Transcription</keyword>
<dbReference type="InterPro" id="IPR014036">
    <property type="entry name" value="DeoR-like_C"/>
</dbReference>
<name>A0A5A5TYM7_LEUCI</name>